<dbReference type="GO" id="GO:0006107">
    <property type="term" value="P:oxaloacetate metabolic process"/>
    <property type="evidence" value="ECO:0007669"/>
    <property type="project" value="TreeGrafter"/>
</dbReference>
<keyword evidence="2 5" id="KW-0479">Metal-binding</keyword>
<sequence length="292" mass="31827">MNPYFRPRRSMLYVPGCAPRYLNKARTLRVDSVILDLGDPILVEAKEQSRKNVVEAVLAGGYGRREVVVRVNDLESPWGRDDVKAVARCGAEAVLFPNIESKADVQTALTALDAAGGSHLPIMVMVESPIAVLRAEEIASASDRIACIVMATSDLLNQLHGRRTPDRIAVVHSLGRVLLAGRAYDRAVVDGISTDLKDMQAFEFGCRLARDLGFDGKSLVHPFQLPYCNDAFTPKAHDLAAANEVIEALEHANREGRGTVVVNGRLVEGHHVKASKRMLALADMIEKLEAGQ</sequence>
<dbReference type="InterPro" id="IPR005000">
    <property type="entry name" value="Aldolase/citrate-lyase_domain"/>
</dbReference>
<dbReference type="SUPFAM" id="SSF51621">
    <property type="entry name" value="Phosphoenolpyruvate/pyruvate domain"/>
    <property type="match status" value="1"/>
</dbReference>
<protein>
    <submittedName>
        <fullName evidence="7">(3S)-malyl-CoA thioesterase</fullName>
        <ecNumber evidence="7">3.1.2.30</ecNumber>
    </submittedName>
</protein>
<evidence type="ECO:0000313" key="7">
    <source>
        <dbReference type="EMBL" id="QJR14890.1"/>
    </source>
</evidence>
<feature type="binding site" evidence="4">
    <location>
        <position position="127"/>
    </location>
    <ligand>
        <name>substrate</name>
    </ligand>
</feature>
<reference evidence="7 8" key="1">
    <citation type="submission" date="2020-04" db="EMBL/GenBank/DDBJ databases">
        <title>Usitatibacter rugosus gen. nov., sp. nov. and Usitatibacter palustris sp. nov., novel members of Usitatibacteraceae fam. nov. within the order Nitrosomonadales isolated from soil.</title>
        <authorList>
            <person name="Huber K.J."/>
            <person name="Neumann-Schaal M."/>
            <person name="Geppert A."/>
            <person name="Luckner M."/>
            <person name="Wanner G."/>
            <person name="Overmann J."/>
        </authorList>
    </citation>
    <scope>NUCLEOTIDE SEQUENCE [LARGE SCALE GENOMIC DNA]</scope>
    <source>
        <strain evidence="7 8">Swamp67</strain>
    </source>
</reference>
<dbReference type="InterPro" id="IPR011206">
    <property type="entry name" value="Citrate_lyase_beta/mcl1/mcl2"/>
</dbReference>
<dbReference type="EMBL" id="CP053073">
    <property type="protein sequence ID" value="QJR14890.1"/>
    <property type="molecule type" value="Genomic_DNA"/>
</dbReference>
<dbReference type="EC" id="3.1.2.30" evidence="7"/>
<name>A0A6M4H5W0_9PROT</name>
<organism evidence="7 8">
    <name type="scientific">Usitatibacter palustris</name>
    <dbReference type="NCBI Taxonomy" id="2732487"/>
    <lineage>
        <taxon>Bacteria</taxon>
        <taxon>Pseudomonadati</taxon>
        <taxon>Pseudomonadota</taxon>
        <taxon>Betaproteobacteria</taxon>
        <taxon>Nitrosomonadales</taxon>
        <taxon>Usitatibacteraceae</taxon>
        <taxon>Usitatibacter</taxon>
    </lineage>
</organism>
<evidence type="ECO:0000313" key="8">
    <source>
        <dbReference type="Proteomes" id="UP000503096"/>
    </source>
</evidence>
<dbReference type="PANTHER" id="PTHR32308">
    <property type="entry name" value="LYASE BETA SUBUNIT, PUTATIVE (AFU_ORTHOLOGUE AFUA_4G13030)-RELATED"/>
    <property type="match status" value="1"/>
</dbReference>
<feature type="binding site" evidence="5">
    <location>
        <position position="127"/>
    </location>
    <ligand>
        <name>Mg(2+)</name>
        <dbReference type="ChEBI" id="CHEBI:18420"/>
    </ligand>
</feature>
<accession>A0A6M4H5W0</accession>
<evidence type="ECO:0000256" key="1">
    <source>
        <dbReference type="ARBA" id="ARBA00001946"/>
    </source>
</evidence>
<dbReference type="PIRSF" id="PIRSF015582">
    <property type="entry name" value="Cit_lyase_B"/>
    <property type="match status" value="1"/>
</dbReference>
<feature type="binding site" evidence="4">
    <location>
        <position position="70"/>
    </location>
    <ligand>
        <name>substrate</name>
    </ligand>
</feature>
<evidence type="ECO:0000256" key="4">
    <source>
        <dbReference type="PIRSR" id="PIRSR015582-1"/>
    </source>
</evidence>
<feature type="binding site" evidence="5">
    <location>
        <position position="154"/>
    </location>
    <ligand>
        <name>Mg(2+)</name>
        <dbReference type="ChEBI" id="CHEBI:18420"/>
    </ligand>
</feature>
<keyword evidence="8" id="KW-1185">Reference proteome</keyword>
<keyword evidence="7" id="KW-0378">Hydrolase</keyword>
<gene>
    <name evidence="7" type="primary">mcl2</name>
    <name evidence="7" type="ORF">DSM104440_01705</name>
</gene>
<dbReference type="AlphaFoldDB" id="A0A6M4H5W0"/>
<dbReference type="Pfam" id="PF03328">
    <property type="entry name" value="HpcH_HpaI"/>
    <property type="match status" value="1"/>
</dbReference>
<evidence type="ECO:0000256" key="3">
    <source>
        <dbReference type="ARBA" id="ARBA00022842"/>
    </source>
</evidence>
<evidence type="ECO:0000256" key="5">
    <source>
        <dbReference type="PIRSR" id="PIRSR015582-2"/>
    </source>
</evidence>
<dbReference type="GO" id="GO:0000287">
    <property type="term" value="F:magnesium ion binding"/>
    <property type="evidence" value="ECO:0007669"/>
    <property type="project" value="TreeGrafter"/>
</dbReference>
<dbReference type="GO" id="GO:0016787">
    <property type="term" value="F:hydrolase activity"/>
    <property type="evidence" value="ECO:0007669"/>
    <property type="project" value="UniProtKB-KW"/>
</dbReference>
<dbReference type="InterPro" id="IPR040442">
    <property type="entry name" value="Pyrv_kinase-like_dom_sf"/>
</dbReference>
<proteinExistence type="predicted"/>
<dbReference type="InParanoid" id="A0A6M4H5W0"/>
<dbReference type="InterPro" id="IPR015813">
    <property type="entry name" value="Pyrv/PenolPyrv_kinase-like_dom"/>
</dbReference>
<feature type="domain" description="HpcH/HpaI aldolase/citrate lyase" evidence="6">
    <location>
        <begin position="9"/>
        <end position="222"/>
    </location>
</feature>
<dbReference type="Proteomes" id="UP000503096">
    <property type="component" value="Chromosome"/>
</dbReference>
<evidence type="ECO:0000256" key="2">
    <source>
        <dbReference type="ARBA" id="ARBA00022723"/>
    </source>
</evidence>
<comment type="cofactor">
    <cofactor evidence="1">
        <name>Mg(2+)</name>
        <dbReference type="ChEBI" id="CHEBI:18420"/>
    </cofactor>
</comment>
<keyword evidence="3 5" id="KW-0460">Magnesium</keyword>
<dbReference type="KEGG" id="upl:DSM104440_01705"/>
<dbReference type="FunCoup" id="A0A6M4H5W0">
    <property type="interactions" value="266"/>
</dbReference>
<dbReference type="RefSeq" id="WP_171161688.1">
    <property type="nucleotide sequence ID" value="NZ_CP053073.1"/>
</dbReference>
<dbReference type="PANTHER" id="PTHR32308:SF10">
    <property type="entry name" value="CITRATE LYASE SUBUNIT BETA"/>
    <property type="match status" value="1"/>
</dbReference>
<evidence type="ECO:0000259" key="6">
    <source>
        <dbReference type="Pfam" id="PF03328"/>
    </source>
</evidence>
<dbReference type="Gene3D" id="3.20.20.60">
    <property type="entry name" value="Phosphoenolpyruvate-binding domains"/>
    <property type="match status" value="1"/>
</dbReference>